<proteinExistence type="predicted"/>
<accession>A0ACB0ZLI5</accession>
<dbReference type="Proteomes" id="UP001497535">
    <property type="component" value="Unassembled WGS sequence"/>
</dbReference>
<gene>
    <name evidence="1" type="ORF">MENTE1834_LOCUS27120</name>
</gene>
<evidence type="ECO:0000313" key="2">
    <source>
        <dbReference type="Proteomes" id="UP001497535"/>
    </source>
</evidence>
<organism evidence="1 2">
    <name type="scientific">Meloidogyne enterolobii</name>
    <name type="common">Root-knot nematode worm</name>
    <name type="synonym">Meloidogyne mayaguensis</name>
    <dbReference type="NCBI Taxonomy" id="390850"/>
    <lineage>
        <taxon>Eukaryota</taxon>
        <taxon>Metazoa</taxon>
        <taxon>Ecdysozoa</taxon>
        <taxon>Nematoda</taxon>
        <taxon>Chromadorea</taxon>
        <taxon>Rhabditida</taxon>
        <taxon>Tylenchina</taxon>
        <taxon>Tylenchomorpha</taxon>
        <taxon>Tylenchoidea</taxon>
        <taxon>Meloidogynidae</taxon>
        <taxon>Meloidogyninae</taxon>
        <taxon>Meloidogyne</taxon>
    </lineage>
</organism>
<evidence type="ECO:0000313" key="1">
    <source>
        <dbReference type="EMBL" id="CAK5079971.1"/>
    </source>
</evidence>
<sequence length="69" mass="7308">MLAKILIVSIFLFSVEGKNDCAVLGGSCNFPQKCCATSSFNSKLQCCGFGLHCATNTCCIRNGGKLKVI</sequence>
<name>A0ACB0ZLI5_MELEN</name>
<protein>
    <submittedName>
        <fullName evidence="1">Uncharacterized protein</fullName>
    </submittedName>
</protein>
<keyword evidence="2" id="KW-1185">Reference proteome</keyword>
<comment type="caution">
    <text evidence="1">The sequence shown here is derived from an EMBL/GenBank/DDBJ whole genome shotgun (WGS) entry which is preliminary data.</text>
</comment>
<dbReference type="EMBL" id="CAVMJV010000040">
    <property type="protein sequence ID" value="CAK5079971.1"/>
    <property type="molecule type" value="Genomic_DNA"/>
</dbReference>
<reference evidence="1" key="1">
    <citation type="submission" date="2023-11" db="EMBL/GenBank/DDBJ databases">
        <authorList>
            <person name="Poullet M."/>
        </authorList>
    </citation>
    <scope>NUCLEOTIDE SEQUENCE</scope>
    <source>
        <strain evidence="1">E1834</strain>
    </source>
</reference>